<comment type="caution">
    <text evidence="3">The sequence shown here is derived from an EMBL/GenBank/DDBJ whole genome shotgun (WGS) entry which is preliminary data.</text>
</comment>
<dbReference type="OrthoDB" id="118413at2"/>
<evidence type="ECO:0000313" key="4">
    <source>
        <dbReference type="Proteomes" id="UP000297900"/>
    </source>
</evidence>
<organism evidence="3 4">
    <name type="scientific">Cohnella luojiensis</name>
    <dbReference type="NCBI Taxonomy" id="652876"/>
    <lineage>
        <taxon>Bacteria</taxon>
        <taxon>Bacillati</taxon>
        <taxon>Bacillota</taxon>
        <taxon>Bacilli</taxon>
        <taxon>Bacillales</taxon>
        <taxon>Paenibacillaceae</taxon>
        <taxon>Cohnella</taxon>
    </lineage>
</organism>
<evidence type="ECO:0000313" key="3">
    <source>
        <dbReference type="EMBL" id="TFE29530.1"/>
    </source>
</evidence>
<dbReference type="EMBL" id="SOMN01000004">
    <property type="protein sequence ID" value="TFE29530.1"/>
    <property type="molecule type" value="Genomic_DNA"/>
</dbReference>
<dbReference type="Pfam" id="PF08327">
    <property type="entry name" value="AHSA1"/>
    <property type="match status" value="1"/>
</dbReference>
<dbReference type="AlphaFoldDB" id="A0A4Y8M423"/>
<protein>
    <submittedName>
        <fullName evidence="3">SRPBCC domain-containing protein</fullName>
    </submittedName>
</protein>
<feature type="domain" description="Activator of Hsp90 ATPase homologue 1/2-like C-terminal" evidence="2">
    <location>
        <begin position="25"/>
        <end position="163"/>
    </location>
</feature>
<comment type="similarity">
    <text evidence="1">Belongs to the AHA1 family.</text>
</comment>
<evidence type="ECO:0000259" key="2">
    <source>
        <dbReference type="Pfam" id="PF08327"/>
    </source>
</evidence>
<dbReference type="InterPro" id="IPR013538">
    <property type="entry name" value="ASHA1/2-like_C"/>
</dbReference>
<sequence>MANQASNEMVTTVGELDLVMERTFDAPQELVFKVFTEAEHVARWWAPLPYTIPVCKIDLRPGGIWHYCMRSLEGEVQWVRSVYSEIVRPERVSYSSLFSDENAVPNDMIPEQFWTVKIFDVDGKTRLVSQIKYESPEALKLTLDMGMREGYAEALNNLAGYLKELQ</sequence>
<proteinExistence type="inferred from homology"/>
<dbReference type="InterPro" id="IPR023393">
    <property type="entry name" value="START-like_dom_sf"/>
</dbReference>
<evidence type="ECO:0000256" key="1">
    <source>
        <dbReference type="ARBA" id="ARBA00006817"/>
    </source>
</evidence>
<dbReference type="Proteomes" id="UP000297900">
    <property type="component" value="Unassembled WGS sequence"/>
</dbReference>
<dbReference type="SUPFAM" id="SSF55961">
    <property type="entry name" value="Bet v1-like"/>
    <property type="match status" value="1"/>
</dbReference>
<accession>A0A4Y8M423</accession>
<name>A0A4Y8M423_9BACL</name>
<keyword evidence="4" id="KW-1185">Reference proteome</keyword>
<dbReference type="Gene3D" id="3.30.530.20">
    <property type="match status" value="1"/>
</dbReference>
<gene>
    <name evidence="3" type="ORF">E2980_05595</name>
</gene>
<reference evidence="3 4" key="1">
    <citation type="submission" date="2019-03" db="EMBL/GenBank/DDBJ databases">
        <title>Cohnella endophytica sp. nov., a novel endophytic bacterium isolated from bark of Sonneratia apetala.</title>
        <authorList>
            <person name="Tuo L."/>
        </authorList>
    </citation>
    <scope>NUCLEOTIDE SEQUENCE [LARGE SCALE GENOMIC DNA]</scope>
    <source>
        <strain evidence="3 4">CCTCC AB 208254</strain>
    </source>
</reference>